<evidence type="ECO:0000313" key="2">
    <source>
        <dbReference type="EMBL" id="KJK52651.1"/>
    </source>
</evidence>
<dbReference type="Proteomes" id="UP000033393">
    <property type="component" value="Unassembled WGS sequence"/>
</dbReference>
<dbReference type="STRING" id="68170.GCA_000974445_01004"/>
<name>A0A0F0HCR2_LENAE</name>
<organism evidence="2 3">
    <name type="scientific">Lentzea aerocolonigenes</name>
    <name type="common">Lechevalieria aerocolonigenes</name>
    <name type="synonym">Saccharothrix aerocolonigenes</name>
    <dbReference type="NCBI Taxonomy" id="68170"/>
    <lineage>
        <taxon>Bacteria</taxon>
        <taxon>Bacillati</taxon>
        <taxon>Actinomycetota</taxon>
        <taxon>Actinomycetes</taxon>
        <taxon>Pseudonocardiales</taxon>
        <taxon>Pseudonocardiaceae</taxon>
        <taxon>Lentzea</taxon>
    </lineage>
</organism>
<protein>
    <recommendedName>
        <fullName evidence="4">ESX-1 secretion-associated protein</fullName>
    </recommendedName>
</protein>
<feature type="region of interest" description="Disordered" evidence="1">
    <location>
        <begin position="1"/>
        <end position="22"/>
    </location>
</feature>
<evidence type="ECO:0000256" key="1">
    <source>
        <dbReference type="SAM" id="MobiDB-lite"/>
    </source>
</evidence>
<comment type="caution">
    <text evidence="2">The sequence shown here is derived from an EMBL/GenBank/DDBJ whole genome shotgun (WGS) entry which is preliminary data.</text>
</comment>
<proteinExistence type="predicted"/>
<keyword evidence="3" id="KW-1185">Reference proteome</keyword>
<dbReference type="AlphaFoldDB" id="A0A0F0HCR2"/>
<evidence type="ECO:0000313" key="3">
    <source>
        <dbReference type="Proteomes" id="UP000033393"/>
    </source>
</evidence>
<gene>
    <name evidence="2" type="ORF">UK23_03355</name>
</gene>
<reference evidence="2 3" key="1">
    <citation type="submission" date="2015-02" db="EMBL/GenBank/DDBJ databases">
        <authorList>
            <person name="Ju K.-S."/>
            <person name="Doroghazi J.R."/>
            <person name="Metcalf W."/>
        </authorList>
    </citation>
    <scope>NUCLEOTIDE SEQUENCE [LARGE SCALE GENOMIC DNA]</scope>
    <source>
        <strain evidence="2 3">NRRL B-16140</strain>
    </source>
</reference>
<dbReference type="PATRIC" id="fig|68170.10.peg.3847"/>
<accession>A0A0F0HCR2</accession>
<evidence type="ECO:0008006" key="4">
    <source>
        <dbReference type="Google" id="ProtNLM"/>
    </source>
</evidence>
<dbReference type="EMBL" id="JYJG01000010">
    <property type="protein sequence ID" value="KJK52651.1"/>
    <property type="molecule type" value="Genomic_DNA"/>
</dbReference>
<sequence length="87" mass="9167">MGAVAGKVRGAGEGTKASSDKIAQTDMQKLDFGKVHDPAFTAYQTGIQKLAKCAQSFVTASADLAARLEASKGGYEWVESENKQKVS</sequence>